<dbReference type="RefSeq" id="WP_047514558.1">
    <property type="nucleotide sequence ID" value="NZ_CP143558.1"/>
</dbReference>
<gene>
    <name evidence="3" type="ORF">DS957_025835</name>
</gene>
<dbReference type="InterPro" id="IPR037185">
    <property type="entry name" value="EmrE-like"/>
</dbReference>
<organism evidence="3 4">
    <name type="scientific">Vibrio harveyi</name>
    <name type="common">Beneckea harveyi</name>
    <dbReference type="NCBI Taxonomy" id="669"/>
    <lineage>
        <taxon>Bacteria</taxon>
        <taxon>Pseudomonadati</taxon>
        <taxon>Pseudomonadota</taxon>
        <taxon>Gammaproteobacteria</taxon>
        <taxon>Vibrionales</taxon>
        <taxon>Vibrionaceae</taxon>
        <taxon>Vibrio</taxon>
    </lineage>
</organism>
<feature type="transmembrane region" description="Helical" evidence="1">
    <location>
        <begin position="166"/>
        <end position="191"/>
    </location>
</feature>
<feature type="transmembrane region" description="Helical" evidence="1">
    <location>
        <begin position="203"/>
        <end position="223"/>
    </location>
</feature>
<keyword evidence="1" id="KW-0812">Transmembrane</keyword>
<feature type="transmembrane region" description="Helical" evidence="1">
    <location>
        <begin position="50"/>
        <end position="67"/>
    </location>
</feature>
<keyword evidence="1" id="KW-1133">Transmembrane helix</keyword>
<feature type="transmembrane region" description="Helical" evidence="1">
    <location>
        <begin position="74"/>
        <end position="92"/>
    </location>
</feature>
<dbReference type="EMBL" id="QOUW02000189">
    <property type="protein sequence ID" value="RIW01862.1"/>
    <property type="molecule type" value="Genomic_DNA"/>
</dbReference>
<reference evidence="3 4" key="1">
    <citation type="submission" date="2018-08" db="EMBL/GenBank/DDBJ databases">
        <title>Vibrio harveyi strains pathogenic to white snook Centropomus viridis Lockington (1877) and potential probiotic bacteria.</title>
        <authorList>
            <person name="Soto-Rodriguez S."/>
            <person name="Gomez-Gil B."/>
            <person name="Lozano-Olvera R."/>
        </authorList>
    </citation>
    <scope>NUCLEOTIDE SEQUENCE [LARGE SCALE GENOMIC DNA]</scope>
    <source>
        <strain evidence="3 4">CAIM 1508</strain>
    </source>
</reference>
<evidence type="ECO:0000313" key="4">
    <source>
        <dbReference type="Proteomes" id="UP000253437"/>
    </source>
</evidence>
<dbReference type="InterPro" id="IPR000620">
    <property type="entry name" value="EamA_dom"/>
</dbReference>
<feature type="domain" description="EamA" evidence="2">
    <location>
        <begin position="21"/>
        <end position="150"/>
    </location>
</feature>
<dbReference type="PANTHER" id="PTHR22911:SF76">
    <property type="entry name" value="EAMA DOMAIN-CONTAINING PROTEIN"/>
    <property type="match status" value="1"/>
</dbReference>
<feature type="transmembrane region" description="Helical" evidence="1">
    <location>
        <begin position="259"/>
        <end position="277"/>
    </location>
</feature>
<comment type="caution">
    <text evidence="3">The sequence shown here is derived from an EMBL/GenBank/DDBJ whole genome shotgun (WGS) entry which is preliminary data.</text>
</comment>
<feature type="transmembrane region" description="Helical" evidence="1">
    <location>
        <begin position="136"/>
        <end position="154"/>
    </location>
</feature>
<accession>A0A8B3DCE3</accession>
<name>A0A8B3DCE3_VIBHA</name>
<keyword evidence="1" id="KW-0472">Membrane</keyword>
<feature type="transmembrane region" description="Helical" evidence="1">
    <location>
        <begin position="20"/>
        <end position="38"/>
    </location>
</feature>
<dbReference type="GO" id="GO:0016020">
    <property type="term" value="C:membrane"/>
    <property type="evidence" value="ECO:0007669"/>
    <property type="project" value="InterPro"/>
</dbReference>
<dbReference type="Pfam" id="PF00892">
    <property type="entry name" value="EamA"/>
    <property type="match status" value="1"/>
</dbReference>
<protein>
    <submittedName>
        <fullName evidence="3">EamA family transporter</fullName>
    </submittedName>
</protein>
<sequence>MSEVRTASTSGPEKKMSKPLAYMFIMIGIFALAFSAIMVKEANFEPATNAFLRCLVGFLVLIPFAVAEIKKKGLINKSGFALAIVAGIFLGLDMTSWNFAIFFIGAGISSILLNLQIIIMPLLAMTFDKFKPEKSFWFLVPIMLFGIVLAGGVLEGGPSEGPSTMWGYPIALVGTILGIKSGICYALYLYTSRKSGTLNAGRYFQPLMWVFLAQLIPAAIVMATTHGFNITTGVLVDGKLPLSAADGSIAGDAINMSNWIWIVVLGVVGHAVAWVFVQIGSVNLDPTVVAGLLLLSPITTVLVAPFTSGESVTLLQSIGVVIVLVAVAYQNGLHTAVLNKFKGEPAKVEG</sequence>
<dbReference type="PANTHER" id="PTHR22911">
    <property type="entry name" value="ACYL-MALONYL CONDENSING ENZYME-RELATED"/>
    <property type="match status" value="1"/>
</dbReference>
<feature type="transmembrane region" description="Helical" evidence="1">
    <location>
        <begin position="98"/>
        <end position="124"/>
    </location>
</feature>
<dbReference type="AlphaFoldDB" id="A0A8B3DCE3"/>
<feature type="transmembrane region" description="Helical" evidence="1">
    <location>
        <begin position="314"/>
        <end position="332"/>
    </location>
</feature>
<dbReference type="SUPFAM" id="SSF103481">
    <property type="entry name" value="Multidrug resistance efflux transporter EmrE"/>
    <property type="match status" value="2"/>
</dbReference>
<proteinExistence type="predicted"/>
<evidence type="ECO:0000313" key="3">
    <source>
        <dbReference type="EMBL" id="RIW01862.1"/>
    </source>
</evidence>
<dbReference type="Proteomes" id="UP000253437">
    <property type="component" value="Unassembled WGS sequence"/>
</dbReference>
<evidence type="ECO:0000259" key="2">
    <source>
        <dbReference type="Pfam" id="PF00892"/>
    </source>
</evidence>
<evidence type="ECO:0000256" key="1">
    <source>
        <dbReference type="SAM" id="Phobius"/>
    </source>
</evidence>
<feature type="transmembrane region" description="Helical" evidence="1">
    <location>
        <begin position="289"/>
        <end position="308"/>
    </location>
</feature>